<comment type="caution">
    <text evidence="3">The sequence shown here is derived from an EMBL/GenBank/DDBJ whole genome shotgun (WGS) entry which is preliminary data.</text>
</comment>
<dbReference type="Gene3D" id="2.70.98.60">
    <property type="entry name" value="alpha-galactosidase from lactobacil brevis"/>
    <property type="match status" value="1"/>
</dbReference>
<dbReference type="CDD" id="cd14791">
    <property type="entry name" value="GH36"/>
    <property type="match status" value="1"/>
</dbReference>
<dbReference type="InterPro" id="IPR002252">
    <property type="entry name" value="Glyco_hydro_36"/>
</dbReference>
<dbReference type="InterPro" id="IPR017853">
    <property type="entry name" value="GH"/>
</dbReference>
<evidence type="ECO:0000313" key="4">
    <source>
        <dbReference type="Proteomes" id="UP001501645"/>
    </source>
</evidence>
<dbReference type="SUPFAM" id="SSF51445">
    <property type="entry name" value="(Trans)glycosidases"/>
    <property type="match status" value="1"/>
</dbReference>
<dbReference type="InterPro" id="IPR013785">
    <property type="entry name" value="Aldolase_TIM"/>
</dbReference>
<dbReference type="Gene3D" id="3.20.20.70">
    <property type="entry name" value="Aldolase class I"/>
    <property type="match status" value="1"/>
</dbReference>
<keyword evidence="2" id="KW-0326">Glycosidase</keyword>
<dbReference type="RefSeq" id="WP_345438818.1">
    <property type="nucleotide sequence ID" value="NZ_BAABKO010000003.1"/>
</dbReference>
<proteinExistence type="predicted"/>
<evidence type="ECO:0000256" key="2">
    <source>
        <dbReference type="ARBA" id="ARBA00023295"/>
    </source>
</evidence>
<evidence type="ECO:0000256" key="1">
    <source>
        <dbReference type="ARBA" id="ARBA00022801"/>
    </source>
</evidence>
<dbReference type="Proteomes" id="UP001501645">
    <property type="component" value="Unassembled WGS sequence"/>
</dbReference>
<name>A0ABP9A8F5_9MICO</name>
<gene>
    <name evidence="3" type="ORF">GCM10023351_20640</name>
</gene>
<dbReference type="Pfam" id="PF02065">
    <property type="entry name" value="Melibiase"/>
    <property type="match status" value="1"/>
</dbReference>
<dbReference type="PANTHER" id="PTHR43053">
    <property type="entry name" value="GLYCOSIDASE FAMILY 31"/>
    <property type="match status" value="1"/>
</dbReference>
<keyword evidence="1" id="KW-0378">Hydrolase</keyword>
<sequence length="697" mass="75654">MTTVIWHAPRVALTLSAPADGPVSVLSLRPADAAEPEPLLPEAHGEQPLVELTAFGHGRFPGSFRHVDTIIGRALRYVSHEELPGELRVVQEDASRGLRVVSVFQAADAPAIRTWTEVTAADDLVLDAVSTFATGSFLADAGLGSVDGLVVAHADNDWIAESRWQVEPLRTAGLVDVRRAAHHHQPPRTRLVLGNRGSWSSGEKAPTAALAAVHGGYALAWQVEHNGPWLAELGENGRGAYLLLSGPTDQEHQWSVRLRGGETFRTVPASIAVATGGVEEALQALTEQRRAIRLPRGADDALPIVFNDYMNTLMGDPTTEKLRPLVDAAADAGADAFCIDAGWYADGHWWDGVGAWEPSERRFPGGLAEATGYIRSRGMTPGLWLEPEVVGVRSPLARTLPDEAFFSRGGVRIAEHGRHLLDLRHPTARAHLDAVVDRLVSEYGVGFLKMDENTMTGPGSDRDGLAPGHGLLEHARALLDWIDGVQERHPHLLVENCASGAMRMDYAMLSRLHLQSTSDQQDPIRYATIAAAAPASILPEQAGNWAYPQTGMSDELRTFCLVNGILGRLYLSGYLNRMAPHEVDAVREALDAHRAVLRDVRGRLPIWPLGLPAWEDEWTSLGLQMGGHAYVSVWRRDGADSARLSLAWARGRALEVRPFFPATAGGWSWSWDADAGELEITAPADEPSARVLELRAG</sequence>
<reference evidence="4" key="1">
    <citation type="journal article" date="2019" name="Int. J. Syst. Evol. Microbiol.">
        <title>The Global Catalogue of Microorganisms (GCM) 10K type strain sequencing project: providing services to taxonomists for standard genome sequencing and annotation.</title>
        <authorList>
            <consortium name="The Broad Institute Genomics Platform"/>
            <consortium name="The Broad Institute Genome Sequencing Center for Infectious Disease"/>
            <person name="Wu L."/>
            <person name="Ma J."/>
        </authorList>
    </citation>
    <scope>NUCLEOTIDE SEQUENCE [LARGE SCALE GENOMIC DNA]</scope>
    <source>
        <strain evidence="4">JCM 18537</strain>
    </source>
</reference>
<accession>A0ABP9A8F5</accession>
<evidence type="ECO:0000313" key="3">
    <source>
        <dbReference type="EMBL" id="GAA4775944.1"/>
    </source>
</evidence>
<dbReference type="InterPro" id="IPR038417">
    <property type="entry name" value="Alpga-gal_N_sf"/>
</dbReference>
<dbReference type="InterPro" id="IPR050985">
    <property type="entry name" value="Alpha-glycosidase_related"/>
</dbReference>
<evidence type="ECO:0008006" key="5">
    <source>
        <dbReference type="Google" id="ProtNLM"/>
    </source>
</evidence>
<organism evidence="3 4">
    <name type="scientific">Microbacterium gilvum</name>
    <dbReference type="NCBI Taxonomy" id="1336204"/>
    <lineage>
        <taxon>Bacteria</taxon>
        <taxon>Bacillati</taxon>
        <taxon>Actinomycetota</taxon>
        <taxon>Actinomycetes</taxon>
        <taxon>Micrococcales</taxon>
        <taxon>Microbacteriaceae</taxon>
        <taxon>Microbacterium</taxon>
    </lineage>
</organism>
<dbReference type="PANTHER" id="PTHR43053:SF3">
    <property type="entry name" value="ALPHA-GALACTOSIDASE C-RELATED"/>
    <property type="match status" value="1"/>
</dbReference>
<dbReference type="PRINTS" id="PR00743">
    <property type="entry name" value="GLHYDRLASE36"/>
</dbReference>
<dbReference type="EMBL" id="BAABKO010000003">
    <property type="protein sequence ID" value="GAA4775944.1"/>
    <property type="molecule type" value="Genomic_DNA"/>
</dbReference>
<keyword evidence="4" id="KW-1185">Reference proteome</keyword>
<protein>
    <recommendedName>
        <fullName evidence="5">Alpha-galactosidase</fullName>
    </recommendedName>
</protein>